<dbReference type="AlphaFoldDB" id="A0A1S6IRE3"/>
<feature type="domain" description="FMN-binding" evidence="2">
    <location>
        <begin position="78"/>
        <end position="169"/>
    </location>
</feature>
<feature type="chain" id="PRO_5010535462" description="FMN-binding domain-containing protein" evidence="1">
    <location>
        <begin position="28"/>
        <end position="181"/>
    </location>
</feature>
<dbReference type="Pfam" id="PF04205">
    <property type="entry name" value="FMN_bind"/>
    <property type="match status" value="1"/>
</dbReference>
<evidence type="ECO:0000313" key="4">
    <source>
        <dbReference type="Proteomes" id="UP000188993"/>
    </source>
</evidence>
<evidence type="ECO:0000259" key="2">
    <source>
        <dbReference type="SMART" id="SM00900"/>
    </source>
</evidence>
<gene>
    <name evidence="3" type="ORF">BW727_101764</name>
</gene>
<dbReference type="RefSeq" id="WP_062472210.1">
    <property type="nucleotide sequence ID" value="NZ_BBYN01000039.1"/>
</dbReference>
<keyword evidence="1" id="KW-0732">Signal</keyword>
<dbReference type="Proteomes" id="UP000188993">
    <property type="component" value="Chromosome"/>
</dbReference>
<dbReference type="KEGG" id="jda:BW727_101764"/>
<protein>
    <recommendedName>
        <fullName evidence="2">FMN-binding domain-containing protein</fullName>
    </recommendedName>
</protein>
<dbReference type="Gene3D" id="3.90.1010.20">
    <property type="match status" value="1"/>
</dbReference>
<dbReference type="SMART" id="SM00900">
    <property type="entry name" value="FMN_bind"/>
    <property type="match status" value="1"/>
</dbReference>
<dbReference type="GO" id="GO:0016020">
    <property type="term" value="C:membrane"/>
    <property type="evidence" value="ECO:0007669"/>
    <property type="project" value="InterPro"/>
</dbReference>
<name>A0A1S6IRE3_9LACT</name>
<dbReference type="PROSITE" id="PS51257">
    <property type="entry name" value="PROKAR_LIPOPROTEIN"/>
    <property type="match status" value="1"/>
</dbReference>
<accession>A0A1S6IRE3</accession>
<dbReference type="OrthoDB" id="1937675at2"/>
<dbReference type="STRING" id="708126.BW727_101764"/>
<reference evidence="3 4" key="1">
    <citation type="journal article" date="2014" name="Int. J. Syst. Evol. Microbiol.">
        <title>Jeotgalibaca dankookensis gen. nov., sp. nov., a member of the family Carnobacteriaceae, isolated from seujeot (Korean traditional food).</title>
        <authorList>
            <person name="Lee D.G."/>
            <person name="Trujillo M.E."/>
            <person name="Kang H."/>
            <person name="Ahn T.Y."/>
        </authorList>
    </citation>
    <scope>NUCLEOTIDE SEQUENCE [LARGE SCALE GENOMIC DNA]</scope>
    <source>
        <strain evidence="3 4">EX-07</strain>
    </source>
</reference>
<proteinExistence type="predicted"/>
<keyword evidence="4" id="KW-1185">Reference proteome</keyword>
<sequence length="181" mass="19751">MKLNKKMTAWSLTLASTLLLAACGDTAEDTTVEETDEVSSMSMVEESEEMSSMVTTGETAELQDGSYKLVEKNLDENGWKATFDMVVTDGEITESNYDYLNEAGELKSEDDEYQKNMAEVTGVGPQDYLPELNEQLVEKQAASEVEVVSGATHSSEKFVEYAAELIAAAEAGNTDTIEIDN</sequence>
<feature type="signal peptide" evidence="1">
    <location>
        <begin position="1"/>
        <end position="27"/>
    </location>
</feature>
<evidence type="ECO:0000256" key="1">
    <source>
        <dbReference type="SAM" id="SignalP"/>
    </source>
</evidence>
<organism evidence="3 4">
    <name type="scientific">Jeotgalibaca dankookensis</name>
    <dbReference type="NCBI Taxonomy" id="708126"/>
    <lineage>
        <taxon>Bacteria</taxon>
        <taxon>Bacillati</taxon>
        <taxon>Bacillota</taxon>
        <taxon>Bacilli</taxon>
        <taxon>Lactobacillales</taxon>
        <taxon>Carnobacteriaceae</taxon>
        <taxon>Jeotgalibaca</taxon>
    </lineage>
</organism>
<evidence type="ECO:0000313" key="3">
    <source>
        <dbReference type="EMBL" id="AQS54118.1"/>
    </source>
</evidence>
<dbReference type="InterPro" id="IPR007329">
    <property type="entry name" value="FMN-bd"/>
</dbReference>
<dbReference type="GO" id="GO:0010181">
    <property type="term" value="F:FMN binding"/>
    <property type="evidence" value="ECO:0007669"/>
    <property type="project" value="InterPro"/>
</dbReference>
<dbReference type="EMBL" id="CP019728">
    <property type="protein sequence ID" value="AQS54118.1"/>
    <property type="molecule type" value="Genomic_DNA"/>
</dbReference>